<organism evidence="10 11">
    <name type="scientific">Batillaria attramentaria</name>
    <dbReference type="NCBI Taxonomy" id="370345"/>
    <lineage>
        <taxon>Eukaryota</taxon>
        <taxon>Metazoa</taxon>
        <taxon>Spiralia</taxon>
        <taxon>Lophotrochozoa</taxon>
        <taxon>Mollusca</taxon>
        <taxon>Gastropoda</taxon>
        <taxon>Caenogastropoda</taxon>
        <taxon>Sorbeoconcha</taxon>
        <taxon>Cerithioidea</taxon>
        <taxon>Batillariidae</taxon>
        <taxon>Batillaria</taxon>
    </lineage>
</organism>
<gene>
    <name evidence="10" type="ORF">BaRGS_00026244</name>
</gene>
<dbReference type="PRINTS" id="PR00786">
    <property type="entry name" value="NEPRILYSIN"/>
</dbReference>
<evidence type="ECO:0000313" key="10">
    <source>
        <dbReference type="EMBL" id="KAK7482533.1"/>
    </source>
</evidence>
<dbReference type="AlphaFoldDB" id="A0ABD0K6N7"/>
<evidence type="ECO:0000256" key="5">
    <source>
        <dbReference type="ARBA" id="ARBA00022833"/>
    </source>
</evidence>
<dbReference type="Proteomes" id="UP001519460">
    <property type="component" value="Unassembled WGS sequence"/>
</dbReference>
<dbReference type="Gene3D" id="3.40.390.10">
    <property type="entry name" value="Collagenase (Catalytic Domain)"/>
    <property type="match status" value="1"/>
</dbReference>
<keyword evidence="11" id="KW-1185">Reference proteome</keyword>
<dbReference type="Gene3D" id="1.10.1380.10">
    <property type="entry name" value="Neutral endopeptidase , domain2"/>
    <property type="match status" value="1"/>
</dbReference>
<keyword evidence="7" id="KW-1133">Transmembrane helix</keyword>
<feature type="non-terminal residue" evidence="10">
    <location>
        <position position="704"/>
    </location>
</feature>
<dbReference type="PROSITE" id="PS51885">
    <property type="entry name" value="NEPRILYSIN"/>
    <property type="match status" value="1"/>
</dbReference>
<dbReference type="Pfam" id="PF05649">
    <property type="entry name" value="Peptidase_M13_N"/>
    <property type="match status" value="1"/>
</dbReference>
<dbReference type="GO" id="GO:0008237">
    <property type="term" value="F:metallopeptidase activity"/>
    <property type="evidence" value="ECO:0007669"/>
    <property type="project" value="UniProtKB-KW"/>
</dbReference>
<evidence type="ECO:0000256" key="2">
    <source>
        <dbReference type="ARBA" id="ARBA00022670"/>
    </source>
</evidence>
<dbReference type="EMBL" id="JACVVK020000243">
    <property type="protein sequence ID" value="KAK7482533.1"/>
    <property type="molecule type" value="Genomic_DNA"/>
</dbReference>
<keyword evidence="7" id="KW-0812">Transmembrane</keyword>
<proteinExistence type="predicted"/>
<protein>
    <submittedName>
        <fullName evidence="10">Uncharacterized protein</fullName>
    </submittedName>
</protein>
<feature type="transmembrane region" description="Helical" evidence="7">
    <location>
        <begin position="39"/>
        <end position="63"/>
    </location>
</feature>
<dbReference type="InterPro" id="IPR024079">
    <property type="entry name" value="MetalloPept_cat_dom_sf"/>
</dbReference>
<keyword evidence="3" id="KW-0479">Metal-binding</keyword>
<feature type="domain" description="Peptidase M13 N-terminal" evidence="9">
    <location>
        <begin position="85"/>
        <end position="459"/>
    </location>
</feature>
<sequence>MGDSKQPPSISSSKADLLPEMITFTEGGKWMRRTGLEKCLIVTAVLLFAVAATFVALFAVLYVQKHNSTTDASFLSESIDSTVNPCDDFYRFACGKWIDSHPIPTDSSSIQNFKLIADDVQDLLKELLMDDDATSPQGIQQARSFFRSCEDTDRMDKRGAAPLLDMFKTADPNIYPTLNPTWVDEGWNLTEIVYRVGSVGGISSVNIMAWFVSADEKNSTWNIITFTQPRILLPSRNMYLQERNSSVLALYESVYTKVHVLLGADEATARQDAKDVVDLEIQLVNATEPRERRRESERLYNKMTIKDMMERYPDVDWLRVIQKEFTPAGVTVTEDEPLVNKGLTYYDQLFAILRRTPRRTILNYCMWKITYSLSTLLHKEIRDVLQQFHRTDSTFPDAVGRLYVERKFPPEAKQRIEHMITNLRAAFREMVIESEWMTNKTKQAALDKLEFVKYKLGYPDYLMNDTALNSKTKEFNISEALFFESNIRHHDQKNIEAMQKLRKPVDRDEWLVSADTVNAFYDPVKNEMVFPAGILNKPFFSEQFLDALNYGGVGMVIGHELTHGFDDQGRTYDKLGNLQAWWQDEDVKRFNEKKKCMVQQYSQFEYPGLNINVNGELTIGEDIADNGGLKEAFMAYRKAIAKRGKEEAKLPVLPYTPDQLFFIGFSQFWCSNDRDRVMGPLRNSEDFSRAFNCPRGSPMNPEKK</sequence>
<keyword evidence="5" id="KW-0862">Zinc</keyword>
<keyword evidence="7" id="KW-0472">Membrane</keyword>
<accession>A0ABD0K6N7</accession>
<evidence type="ECO:0000259" key="8">
    <source>
        <dbReference type="Pfam" id="PF01431"/>
    </source>
</evidence>
<dbReference type="InterPro" id="IPR000718">
    <property type="entry name" value="Peptidase_M13"/>
</dbReference>
<evidence type="ECO:0000256" key="3">
    <source>
        <dbReference type="ARBA" id="ARBA00022723"/>
    </source>
</evidence>
<keyword evidence="2" id="KW-0645">Protease</keyword>
<comment type="caution">
    <text evidence="10">The sequence shown here is derived from an EMBL/GenBank/DDBJ whole genome shotgun (WGS) entry which is preliminary data.</text>
</comment>
<comment type="cofactor">
    <cofactor evidence="1">
        <name>Zn(2+)</name>
        <dbReference type="ChEBI" id="CHEBI:29105"/>
    </cofactor>
</comment>
<dbReference type="PANTHER" id="PTHR11733">
    <property type="entry name" value="ZINC METALLOPROTEASE FAMILY M13 NEPRILYSIN-RELATED"/>
    <property type="match status" value="1"/>
</dbReference>
<dbReference type="SUPFAM" id="SSF55486">
    <property type="entry name" value="Metalloproteases ('zincins'), catalytic domain"/>
    <property type="match status" value="1"/>
</dbReference>
<evidence type="ECO:0000313" key="11">
    <source>
        <dbReference type="Proteomes" id="UP001519460"/>
    </source>
</evidence>
<dbReference type="InterPro" id="IPR042089">
    <property type="entry name" value="Peptidase_M13_dom_2"/>
</dbReference>
<name>A0ABD0K6N7_9CAEN</name>
<dbReference type="GO" id="GO:0006508">
    <property type="term" value="P:proteolysis"/>
    <property type="evidence" value="ECO:0007669"/>
    <property type="project" value="UniProtKB-KW"/>
</dbReference>
<evidence type="ECO:0000256" key="6">
    <source>
        <dbReference type="ARBA" id="ARBA00023049"/>
    </source>
</evidence>
<dbReference type="PANTHER" id="PTHR11733:SF237">
    <property type="entry name" value="NEPRILYSIN-LIKE 4"/>
    <property type="match status" value="1"/>
</dbReference>
<dbReference type="InterPro" id="IPR018497">
    <property type="entry name" value="Peptidase_M13_C"/>
</dbReference>
<reference evidence="10 11" key="1">
    <citation type="journal article" date="2023" name="Sci. Data">
        <title>Genome assembly of the Korean intertidal mud-creeper Batillaria attramentaria.</title>
        <authorList>
            <person name="Patra A.K."/>
            <person name="Ho P.T."/>
            <person name="Jun S."/>
            <person name="Lee S.J."/>
            <person name="Kim Y."/>
            <person name="Won Y.J."/>
        </authorList>
    </citation>
    <scope>NUCLEOTIDE SEQUENCE [LARGE SCALE GENOMIC DNA]</scope>
    <source>
        <strain evidence="10">Wonlab-2016</strain>
    </source>
</reference>
<evidence type="ECO:0000256" key="4">
    <source>
        <dbReference type="ARBA" id="ARBA00022801"/>
    </source>
</evidence>
<feature type="domain" description="Peptidase M13 C-terminal" evidence="8">
    <location>
        <begin position="518"/>
        <end position="704"/>
    </location>
</feature>
<evidence type="ECO:0000256" key="7">
    <source>
        <dbReference type="SAM" id="Phobius"/>
    </source>
</evidence>
<dbReference type="GO" id="GO:0046872">
    <property type="term" value="F:metal ion binding"/>
    <property type="evidence" value="ECO:0007669"/>
    <property type="project" value="UniProtKB-KW"/>
</dbReference>
<keyword evidence="6" id="KW-0482">Metalloprotease</keyword>
<dbReference type="InterPro" id="IPR008753">
    <property type="entry name" value="Peptidase_M13_N"/>
</dbReference>
<evidence type="ECO:0000259" key="9">
    <source>
        <dbReference type="Pfam" id="PF05649"/>
    </source>
</evidence>
<dbReference type="Pfam" id="PF01431">
    <property type="entry name" value="Peptidase_M13"/>
    <property type="match status" value="1"/>
</dbReference>
<evidence type="ECO:0000256" key="1">
    <source>
        <dbReference type="ARBA" id="ARBA00001947"/>
    </source>
</evidence>
<dbReference type="CDD" id="cd08662">
    <property type="entry name" value="M13"/>
    <property type="match status" value="1"/>
</dbReference>
<keyword evidence="4" id="KW-0378">Hydrolase</keyword>